<dbReference type="EMBL" id="AP028918">
    <property type="protein sequence ID" value="BES99023.1"/>
    <property type="molecule type" value="Genomic_DNA"/>
</dbReference>
<evidence type="ECO:0000313" key="3">
    <source>
        <dbReference type="Proteomes" id="UP001307889"/>
    </source>
</evidence>
<sequence length="154" mass="17260">MLKCAGRGPGSCGCDRKGEMSSSTCSSISSLAEELPTAGKTGNSGPAAGKKKLDVSKHNAVGAFLASLSPRNLFKGLRRPDHHSMSKAERTMKAALLIQQWYRRYMARIEIRRRYTWTIFQSIEYQGEQDQVKVRIFEPVENDCKPIKSDVHQR</sequence>
<gene>
    <name evidence="2" type="ORF">NTJ_11840</name>
</gene>
<organism evidence="2 3">
    <name type="scientific">Nesidiocoris tenuis</name>
    <dbReference type="NCBI Taxonomy" id="355587"/>
    <lineage>
        <taxon>Eukaryota</taxon>
        <taxon>Metazoa</taxon>
        <taxon>Ecdysozoa</taxon>
        <taxon>Arthropoda</taxon>
        <taxon>Hexapoda</taxon>
        <taxon>Insecta</taxon>
        <taxon>Pterygota</taxon>
        <taxon>Neoptera</taxon>
        <taxon>Paraneoptera</taxon>
        <taxon>Hemiptera</taxon>
        <taxon>Heteroptera</taxon>
        <taxon>Panheteroptera</taxon>
        <taxon>Cimicomorpha</taxon>
        <taxon>Miridae</taxon>
        <taxon>Dicyphina</taxon>
        <taxon>Nesidiocoris</taxon>
    </lineage>
</organism>
<dbReference type="PROSITE" id="PS50096">
    <property type="entry name" value="IQ"/>
    <property type="match status" value="1"/>
</dbReference>
<proteinExistence type="predicted"/>
<dbReference type="Proteomes" id="UP001307889">
    <property type="component" value="Chromosome 10"/>
</dbReference>
<accession>A0ABN7B453</accession>
<reference evidence="2 3" key="1">
    <citation type="submission" date="2023-09" db="EMBL/GenBank/DDBJ databases">
        <title>Nesidiocoris tenuis whole genome shotgun sequence.</title>
        <authorList>
            <person name="Shibata T."/>
            <person name="Shimoda M."/>
            <person name="Kobayashi T."/>
            <person name="Uehara T."/>
        </authorList>
    </citation>
    <scope>NUCLEOTIDE SEQUENCE [LARGE SCALE GENOMIC DNA]</scope>
    <source>
        <strain evidence="2 3">Japan</strain>
    </source>
</reference>
<keyword evidence="3" id="KW-1185">Reference proteome</keyword>
<evidence type="ECO:0000256" key="1">
    <source>
        <dbReference type="SAM" id="MobiDB-lite"/>
    </source>
</evidence>
<name>A0ABN7B453_9HEMI</name>
<protein>
    <submittedName>
        <fullName evidence="2">Uncharacterized protein</fullName>
    </submittedName>
</protein>
<evidence type="ECO:0000313" key="2">
    <source>
        <dbReference type="EMBL" id="BES99023.1"/>
    </source>
</evidence>
<feature type="region of interest" description="Disordered" evidence="1">
    <location>
        <begin position="1"/>
        <end position="21"/>
    </location>
</feature>